<dbReference type="PANTHER" id="PTHR48043">
    <property type="entry name" value="EG:EG0003.4 PROTEIN-RELATED"/>
    <property type="match status" value="1"/>
</dbReference>
<sequence length="530" mass="60261">MMKFLPYVSLIIFASVVYSKQMKFLFYSPSWGHSHISFLGALADILVDAGHIAHVIIPEYDPYLKGNGTTKAQRVIRITPSVPSPYHDFDIIRNPFMKNITNLEGKHFGMITNMTLIFCLDILNNKALINELRAERYDIGFAEFYDYCPFGILHHVGVKSIAVVSAVPITDLIAENWGLPSPSSYVIDLYKAFMDAPQLSALHRLQNFIFAVVVRNIYYRKMLAAQNSAFKETVGEDFPDLSVLARNAAIAFINVPQIVAIPRPISGKIVFVGGIAMKKPSNLSKELAEIFDRPNSRVVLFSLGSITKARMLPMEIKMAFLTAFARFPEYDIIFKVDSEYSENDQLVAQYRNVHTFKWIDQVSVLHHPSTKAFITHSGLNSVSEALFSGVPLICMPLFADQEYNAVMAVRKNVAVYIDKNAVTTEVIVDALDKVLNDPRYAENSRQLRDRLRKYPMEAKTLFVKWSEYMAEFGNFPDLNLYGAEIGFIQYFLLDIFFVVFIVVICLLFIIVRIGYLISAKFLPRRKRKTE</sequence>
<keyword evidence="6" id="KW-0472">Membrane</keyword>
<dbReference type="PANTHER" id="PTHR48043:SF145">
    <property type="entry name" value="FI06409P-RELATED"/>
    <property type="match status" value="1"/>
</dbReference>
<dbReference type="AlphaFoldDB" id="A0A914ZTC1"/>
<protein>
    <recommendedName>
        <fullName evidence="6">UDP-glucuronosyltransferase</fullName>
        <ecNumber evidence="6">2.4.1.17</ecNumber>
    </recommendedName>
</protein>
<keyword evidence="2 5" id="KW-0328">Glycosyltransferase</keyword>
<dbReference type="InterPro" id="IPR035595">
    <property type="entry name" value="UDP_glycos_trans_CS"/>
</dbReference>
<evidence type="ECO:0000313" key="7">
    <source>
        <dbReference type="Proteomes" id="UP000887569"/>
    </source>
</evidence>
<dbReference type="WBParaSite" id="PgB20_g049_t02">
    <property type="protein sequence ID" value="PgB20_g049_t02"/>
    <property type="gene ID" value="PgB20_g049"/>
</dbReference>
<reference evidence="8 9" key="1">
    <citation type="submission" date="2022-11" db="UniProtKB">
        <authorList>
            <consortium name="WormBaseParasite"/>
        </authorList>
    </citation>
    <scope>IDENTIFICATION</scope>
</reference>
<comment type="subcellular location">
    <subcellularLocation>
        <location evidence="6">Membrane</location>
        <topology evidence="6">Single-pass membrane protein</topology>
    </subcellularLocation>
</comment>
<dbReference type="InterPro" id="IPR002213">
    <property type="entry name" value="UDP_glucos_trans"/>
</dbReference>
<dbReference type="FunFam" id="3.40.50.2000:FF:000021">
    <property type="entry name" value="UDP-glucuronosyltransferase"/>
    <property type="match status" value="1"/>
</dbReference>
<dbReference type="CDD" id="cd03784">
    <property type="entry name" value="GT1_Gtf-like"/>
    <property type="match status" value="1"/>
</dbReference>
<proteinExistence type="inferred from homology"/>
<dbReference type="GO" id="GO:0016020">
    <property type="term" value="C:membrane"/>
    <property type="evidence" value="ECO:0007669"/>
    <property type="project" value="UniProtKB-SubCell"/>
</dbReference>
<name>A0A914ZTC1_PARUN</name>
<evidence type="ECO:0000313" key="9">
    <source>
        <dbReference type="WBParaSite" id="PgB20_g049_t02"/>
    </source>
</evidence>
<dbReference type="Pfam" id="PF00201">
    <property type="entry name" value="UDPGT"/>
    <property type="match status" value="1"/>
</dbReference>
<organism evidence="7 8">
    <name type="scientific">Parascaris univalens</name>
    <name type="common">Nematode worm</name>
    <dbReference type="NCBI Taxonomy" id="6257"/>
    <lineage>
        <taxon>Eukaryota</taxon>
        <taxon>Metazoa</taxon>
        <taxon>Ecdysozoa</taxon>
        <taxon>Nematoda</taxon>
        <taxon>Chromadorea</taxon>
        <taxon>Rhabditida</taxon>
        <taxon>Spirurina</taxon>
        <taxon>Ascaridomorpha</taxon>
        <taxon>Ascaridoidea</taxon>
        <taxon>Ascarididae</taxon>
        <taxon>Parascaris</taxon>
    </lineage>
</organism>
<dbReference type="GO" id="GO:0015020">
    <property type="term" value="F:glucuronosyltransferase activity"/>
    <property type="evidence" value="ECO:0007669"/>
    <property type="project" value="UniProtKB-EC"/>
</dbReference>
<dbReference type="EC" id="2.4.1.17" evidence="6"/>
<keyword evidence="7" id="KW-1185">Reference proteome</keyword>
<evidence type="ECO:0000256" key="2">
    <source>
        <dbReference type="ARBA" id="ARBA00022676"/>
    </source>
</evidence>
<evidence type="ECO:0000256" key="3">
    <source>
        <dbReference type="ARBA" id="ARBA00022679"/>
    </source>
</evidence>
<evidence type="ECO:0000256" key="5">
    <source>
        <dbReference type="RuleBase" id="RU003718"/>
    </source>
</evidence>
<keyword evidence="3 5" id="KW-0808">Transferase</keyword>
<dbReference type="Proteomes" id="UP000887569">
    <property type="component" value="Unplaced"/>
</dbReference>
<dbReference type="Gene3D" id="3.40.50.2000">
    <property type="entry name" value="Glycogen Phosphorylase B"/>
    <property type="match status" value="1"/>
</dbReference>
<dbReference type="SUPFAM" id="SSF53756">
    <property type="entry name" value="UDP-Glycosyltransferase/glycogen phosphorylase"/>
    <property type="match status" value="1"/>
</dbReference>
<evidence type="ECO:0000256" key="6">
    <source>
        <dbReference type="RuleBase" id="RU362059"/>
    </source>
</evidence>
<dbReference type="InterPro" id="IPR050271">
    <property type="entry name" value="UDP-glycosyltransferase"/>
</dbReference>
<keyword evidence="6" id="KW-0812">Transmembrane</keyword>
<accession>A0A914ZTC1</accession>
<keyword evidence="6" id="KW-1133">Transmembrane helix</keyword>
<evidence type="ECO:0000313" key="8">
    <source>
        <dbReference type="WBParaSite" id="PgB20_g049_t01"/>
    </source>
</evidence>
<dbReference type="WBParaSite" id="PgB20_g049_t01">
    <property type="protein sequence ID" value="PgB20_g049_t01"/>
    <property type="gene ID" value="PgB20_g049"/>
</dbReference>
<feature type="transmembrane region" description="Helical" evidence="6">
    <location>
        <begin position="490"/>
        <end position="517"/>
    </location>
</feature>
<evidence type="ECO:0000256" key="4">
    <source>
        <dbReference type="ARBA" id="ARBA00047475"/>
    </source>
</evidence>
<evidence type="ECO:0000256" key="1">
    <source>
        <dbReference type="ARBA" id="ARBA00009995"/>
    </source>
</evidence>
<comment type="catalytic activity">
    <reaction evidence="4 6">
        <text>glucuronate acceptor + UDP-alpha-D-glucuronate = acceptor beta-D-glucuronoside + UDP + H(+)</text>
        <dbReference type="Rhea" id="RHEA:21032"/>
        <dbReference type="ChEBI" id="CHEBI:15378"/>
        <dbReference type="ChEBI" id="CHEBI:58052"/>
        <dbReference type="ChEBI" id="CHEBI:58223"/>
        <dbReference type="ChEBI" id="CHEBI:132367"/>
        <dbReference type="ChEBI" id="CHEBI:132368"/>
        <dbReference type="EC" id="2.4.1.17"/>
    </reaction>
</comment>
<comment type="similarity">
    <text evidence="1 5">Belongs to the UDP-glycosyltransferase family.</text>
</comment>
<dbReference type="PROSITE" id="PS00375">
    <property type="entry name" value="UDPGT"/>
    <property type="match status" value="1"/>
</dbReference>